<evidence type="ECO:0000313" key="2">
    <source>
        <dbReference type="EMBL" id="POG56418.1"/>
    </source>
</evidence>
<gene>
    <name evidence="2" type="ORF">AUR65_004980</name>
</gene>
<dbReference type="AlphaFoldDB" id="A0A2P4NTL5"/>
<accession>A0A2P4NTL5</accession>
<keyword evidence="3" id="KW-1185">Reference proteome</keyword>
<protein>
    <submittedName>
        <fullName evidence="2">Uncharacterized protein</fullName>
    </submittedName>
</protein>
<evidence type="ECO:0000256" key="1">
    <source>
        <dbReference type="SAM" id="MobiDB-lite"/>
    </source>
</evidence>
<evidence type="ECO:0000313" key="3">
    <source>
        <dbReference type="Proteomes" id="UP000053621"/>
    </source>
</evidence>
<name>A0A2P4NTL5_9EURY</name>
<dbReference type="RefSeq" id="WP_058568989.1">
    <property type="nucleotide sequence ID" value="NZ_LOPW02000005.1"/>
</dbReference>
<reference evidence="2" key="1">
    <citation type="submission" date="2017-08" db="EMBL/GenBank/DDBJ databases">
        <title>Haloferax marisrubri sp. nov., isolated from the Discovery deep brine-seawater interface in the Red Sea.</title>
        <authorList>
            <person name="Zhang G."/>
            <person name="Stingl U."/>
        </authorList>
    </citation>
    <scope>NUCLEOTIDE SEQUENCE [LARGE SCALE GENOMIC DNA]</scope>
    <source>
        <strain evidence="2">SB3</strain>
    </source>
</reference>
<sequence length="63" mass="6468">MKRRGLLSKASYAACDCWNANATATLGGGSDGDDDDDDDGSDDGVGDSRDGSLSVESFESVCE</sequence>
<proteinExistence type="predicted"/>
<dbReference type="Proteomes" id="UP000053621">
    <property type="component" value="Unassembled WGS sequence"/>
</dbReference>
<feature type="region of interest" description="Disordered" evidence="1">
    <location>
        <begin position="25"/>
        <end position="63"/>
    </location>
</feature>
<dbReference type="EMBL" id="LOPW02000005">
    <property type="protein sequence ID" value="POG56418.1"/>
    <property type="molecule type" value="Genomic_DNA"/>
</dbReference>
<feature type="compositionally biased region" description="Acidic residues" evidence="1">
    <location>
        <begin position="31"/>
        <end position="45"/>
    </location>
</feature>
<comment type="caution">
    <text evidence="2">The sequence shown here is derived from an EMBL/GenBank/DDBJ whole genome shotgun (WGS) entry which is preliminary data.</text>
</comment>
<organism evidence="2 3">
    <name type="scientific">Haloferax marisrubri</name>
    <dbReference type="NCBI Taxonomy" id="1544719"/>
    <lineage>
        <taxon>Archaea</taxon>
        <taxon>Methanobacteriati</taxon>
        <taxon>Methanobacteriota</taxon>
        <taxon>Stenosarchaea group</taxon>
        <taxon>Halobacteria</taxon>
        <taxon>Halobacteriales</taxon>
        <taxon>Haloferacaceae</taxon>
        <taxon>Haloferax</taxon>
    </lineage>
</organism>